<feature type="region of interest" description="Disordered" evidence="4">
    <location>
        <begin position="20"/>
        <end position="91"/>
    </location>
</feature>
<dbReference type="InterPro" id="IPR015889">
    <property type="entry name" value="Intradiol_dOase_core"/>
</dbReference>
<dbReference type="PANTHER" id="PTHR33711">
    <property type="entry name" value="DIOXYGENASE, PUTATIVE (AFU_ORTHOLOGUE AFUA_2G02910)-RELATED"/>
    <property type="match status" value="1"/>
</dbReference>
<dbReference type="GO" id="GO:0008199">
    <property type="term" value="F:ferric iron binding"/>
    <property type="evidence" value="ECO:0007669"/>
    <property type="project" value="InterPro"/>
</dbReference>
<comment type="caution">
    <text evidence="7">The sequence shown here is derived from an EMBL/GenBank/DDBJ whole genome shotgun (WGS) entry which is preliminary data.</text>
</comment>
<feature type="compositionally biased region" description="Polar residues" evidence="4">
    <location>
        <begin position="21"/>
        <end position="45"/>
    </location>
</feature>
<dbReference type="RefSeq" id="WP_181873615.1">
    <property type="nucleotide sequence ID" value="NZ_QPJD01000014.1"/>
</dbReference>
<gene>
    <name evidence="7" type="ORF">DFP97_11496</name>
</gene>
<accession>A0A368VU98</accession>
<evidence type="ECO:0000256" key="1">
    <source>
        <dbReference type="ARBA" id="ARBA00007825"/>
    </source>
</evidence>
<feature type="signal peptide" evidence="5">
    <location>
        <begin position="1"/>
        <end position="26"/>
    </location>
</feature>
<evidence type="ECO:0000256" key="2">
    <source>
        <dbReference type="ARBA" id="ARBA00022964"/>
    </source>
</evidence>
<evidence type="ECO:0000313" key="8">
    <source>
        <dbReference type="Proteomes" id="UP000252415"/>
    </source>
</evidence>
<organism evidence="7 8">
    <name type="scientific">Paenibacillus prosopidis</name>
    <dbReference type="NCBI Taxonomy" id="630520"/>
    <lineage>
        <taxon>Bacteria</taxon>
        <taxon>Bacillati</taxon>
        <taxon>Bacillota</taxon>
        <taxon>Bacilli</taxon>
        <taxon>Bacillales</taxon>
        <taxon>Paenibacillaceae</taxon>
        <taxon>Paenibacillus</taxon>
    </lineage>
</organism>
<evidence type="ECO:0000313" key="7">
    <source>
        <dbReference type="EMBL" id="RCW43033.1"/>
    </source>
</evidence>
<dbReference type="Gene3D" id="2.60.130.10">
    <property type="entry name" value="Aromatic compound dioxygenase"/>
    <property type="match status" value="1"/>
</dbReference>
<evidence type="ECO:0000256" key="4">
    <source>
        <dbReference type="SAM" id="MobiDB-lite"/>
    </source>
</evidence>
<feature type="compositionally biased region" description="Low complexity" evidence="4">
    <location>
        <begin position="56"/>
        <end position="73"/>
    </location>
</feature>
<feature type="domain" description="Intradiol ring-cleavage dioxygenases" evidence="6">
    <location>
        <begin position="90"/>
        <end position="231"/>
    </location>
</feature>
<keyword evidence="8" id="KW-1185">Reference proteome</keyword>
<dbReference type="AlphaFoldDB" id="A0A368VU98"/>
<dbReference type="InterPro" id="IPR000627">
    <property type="entry name" value="Intradiol_dOase_C"/>
</dbReference>
<evidence type="ECO:0000256" key="3">
    <source>
        <dbReference type="ARBA" id="ARBA00023002"/>
    </source>
</evidence>
<proteinExistence type="inferred from homology"/>
<dbReference type="EMBL" id="QPJD01000014">
    <property type="protein sequence ID" value="RCW43033.1"/>
    <property type="molecule type" value="Genomic_DNA"/>
</dbReference>
<dbReference type="PANTHER" id="PTHR33711:SF10">
    <property type="entry name" value="INTRADIOL RING-CLEAVAGE DIOXYGENASES DOMAIN-CONTAINING PROTEIN"/>
    <property type="match status" value="1"/>
</dbReference>
<dbReference type="SUPFAM" id="SSF49482">
    <property type="entry name" value="Aromatic compound dioxygenase"/>
    <property type="match status" value="1"/>
</dbReference>
<keyword evidence="3" id="KW-0560">Oxidoreductase</keyword>
<dbReference type="PROSITE" id="PS51257">
    <property type="entry name" value="PROKAR_LIPOPROTEIN"/>
    <property type="match status" value="1"/>
</dbReference>
<dbReference type="Proteomes" id="UP000252415">
    <property type="component" value="Unassembled WGS sequence"/>
</dbReference>
<sequence length="258" mass="27357">MKKQKALIIAILAGMLIIGGCSTSNSPEPSNSANTPSANDTSADNAPTEAPDDSAEPSNSSNTPSTNDTSTETDTTEAADDSGLTQQVTQGPYYVTGTKELTEGNLNYDSLTGEAIKVQGYVYAGETGTTPVAGAKVEIWHADDSGNYHPNSNGAASGYSESEISLRGYVLTDENGYYEYTTIYPGEYRGRTRHIHTNTTADGYKGVITQLIIPSLEGDDMTADEDNIAQSLPAYNQVTFTTVDGVPTTTFNYRIAAN</sequence>
<dbReference type="InterPro" id="IPR050770">
    <property type="entry name" value="Intradiol_RC_Dioxygenase"/>
</dbReference>
<feature type="chain" id="PRO_5038687990" evidence="5">
    <location>
        <begin position="27"/>
        <end position="258"/>
    </location>
</feature>
<reference evidence="7 8" key="1">
    <citation type="submission" date="2018-07" db="EMBL/GenBank/DDBJ databases">
        <title>Genomic Encyclopedia of Type Strains, Phase III (KMG-III): the genomes of soil and plant-associated and newly described type strains.</title>
        <authorList>
            <person name="Whitman W."/>
        </authorList>
    </citation>
    <scope>NUCLEOTIDE SEQUENCE [LARGE SCALE GENOMIC DNA]</scope>
    <source>
        <strain evidence="7 8">CECT 7506</strain>
    </source>
</reference>
<name>A0A368VU98_9BACL</name>
<keyword evidence="2 7" id="KW-0223">Dioxygenase</keyword>
<evidence type="ECO:0000256" key="5">
    <source>
        <dbReference type="SAM" id="SignalP"/>
    </source>
</evidence>
<evidence type="ECO:0000259" key="6">
    <source>
        <dbReference type="Pfam" id="PF00775"/>
    </source>
</evidence>
<dbReference type="GO" id="GO:0016702">
    <property type="term" value="F:oxidoreductase activity, acting on single donors with incorporation of molecular oxygen, incorporation of two atoms of oxygen"/>
    <property type="evidence" value="ECO:0007669"/>
    <property type="project" value="InterPro"/>
</dbReference>
<protein>
    <submittedName>
        <fullName evidence="7">Dioxygenase-like protein</fullName>
    </submittedName>
</protein>
<dbReference type="CDD" id="cd00421">
    <property type="entry name" value="intradiol_dioxygenase"/>
    <property type="match status" value="1"/>
</dbReference>
<keyword evidence="5" id="KW-0732">Signal</keyword>
<comment type="similarity">
    <text evidence="1">Belongs to the intradiol ring-cleavage dioxygenase family.</text>
</comment>
<dbReference type="Pfam" id="PF00775">
    <property type="entry name" value="Dioxygenase_C"/>
    <property type="match status" value="1"/>
</dbReference>